<dbReference type="EMBL" id="JQBW01000010">
    <property type="protein sequence ID" value="KRN58445.1"/>
    <property type="molecule type" value="Genomic_DNA"/>
</dbReference>
<dbReference type="PROSITE" id="PS51094">
    <property type="entry name" value="PTS_EIIA_TYPE_2"/>
    <property type="match status" value="1"/>
</dbReference>
<dbReference type="OrthoDB" id="369398at2"/>
<dbReference type="GO" id="GO:0005737">
    <property type="term" value="C:cytoplasm"/>
    <property type="evidence" value="ECO:0007669"/>
    <property type="project" value="UniProtKB-SubCell"/>
</dbReference>
<feature type="domain" description="PTS EIIA type-2" evidence="11">
    <location>
        <begin position="4"/>
        <end position="146"/>
    </location>
</feature>
<comment type="subcellular location">
    <subcellularLocation>
        <location evidence="1">Cytoplasm</location>
    </subcellularLocation>
</comment>
<evidence type="ECO:0000256" key="2">
    <source>
        <dbReference type="ARBA" id="ARBA00022448"/>
    </source>
</evidence>
<sequence length="146" mass="15888">MALDLLTKKTVQVQDGNDLDWQTAIKTAAQPLVDNGTVGDDYVQAMIDVVEKQGPYINIGPEIALAHSRPRASVKRVGLSLLKTNSEVNLVTKDHPVKLWFVLAATDSNSHLGVIQQLSQVLMDSDRTKKLLAATSTDEILDVLKG</sequence>
<keyword evidence="5" id="KW-0808">Transferase</keyword>
<evidence type="ECO:0000256" key="8">
    <source>
        <dbReference type="ARBA" id="ARBA00037387"/>
    </source>
</evidence>
<keyword evidence="4" id="KW-0597">Phosphoprotein</keyword>
<evidence type="ECO:0000256" key="1">
    <source>
        <dbReference type="ARBA" id="ARBA00004496"/>
    </source>
</evidence>
<dbReference type="AlphaFoldDB" id="A0A0R2IAH3"/>
<dbReference type="PANTHER" id="PTHR36203">
    <property type="entry name" value="ASCORBATE-SPECIFIC PTS SYSTEM EIIA COMPONENT"/>
    <property type="match status" value="1"/>
</dbReference>
<evidence type="ECO:0000256" key="7">
    <source>
        <dbReference type="ARBA" id="ARBA00022777"/>
    </source>
</evidence>
<evidence type="ECO:0000259" key="11">
    <source>
        <dbReference type="PROSITE" id="PS51094"/>
    </source>
</evidence>
<proteinExistence type="predicted"/>
<evidence type="ECO:0000256" key="4">
    <source>
        <dbReference type="ARBA" id="ARBA00022553"/>
    </source>
</evidence>
<keyword evidence="3" id="KW-0963">Cytoplasm</keyword>
<comment type="caution">
    <text evidence="12">The sequence shown here is derived from an EMBL/GenBank/DDBJ whole genome shotgun (WGS) entry which is preliminary data.</text>
</comment>
<dbReference type="SUPFAM" id="SSF55804">
    <property type="entry name" value="Phoshotransferase/anion transport protein"/>
    <property type="match status" value="1"/>
</dbReference>
<evidence type="ECO:0000256" key="9">
    <source>
        <dbReference type="ARBA" id="ARBA00041175"/>
    </source>
</evidence>
<evidence type="ECO:0000256" key="3">
    <source>
        <dbReference type="ARBA" id="ARBA00022490"/>
    </source>
</evidence>
<dbReference type="InterPro" id="IPR051351">
    <property type="entry name" value="Ascorbate-PTS_EIIA_comp"/>
</dbReference>
<gene>
    <name evidence="12" type="ORF">IV45_GL000892</name>
</gene>
<organism evidence="12 13">
    <name type="scientific">Limosilactobacillus secaliphilus</name>
    <dbReference type="NCBI Taxonomy" id="396268"/>
    <lineage>
        <taxon>Bacteria</taxon>
        <taxon>Bacillati</taxon>
        <taxon>Bacillota</taxon>
        <taxon>Bacilli</taxon>
        <taxon>Lactobacillales</taxon>
        <taxon>Lactobacillaceae</taxon>
        <taxon>Limosilactobacillus</taxon>
    </lineage>
</organism>
<dbReference type="Proteomes" id="UP000050934">
    <property type="component" value="Unassembled WGS sequence"/>
</dbReference>
<dbReference type="Gene3D" id="3.40.930.10">
    <property type="entry name" value="Mannitol-specific EII, Chain A"/>
    <property type="match status" value="1"/>
</dbReference>
<dbReference type="CDD" id="cd00211">
    <property type="entry name" value="PTS_IIA_fru"/>
    <property type="match status" value="1"/>
</dbReference>
<dbReference type="RefSeq" id="WP_057741834.1">
    <property type="nucleotide sequence ID" value="NZ_JQBW01000010.1"/>
</dbReference>
<keyword evidence="6" id="KW-0598">Phosphotransferase system</keyword>
<dbReference type="InterPro" id="IPR016152">
    <property type="entry name" value="PTrfase/Anion_transptr"/>
</dbReference>
<keyword evidence="2" id="KW-0813">Transport</keyword>
<dbReference type="PANTHER" id="PTHR36203:SF1">
    <property type="entry name" value="ASCORBATE-SPECIFIC PTS SYSTEM EIIA COMPONENT"/>
    <property type="match status" value="1"/>
</dbReference>
<evidence type="ECO:0000313" key="13">
    <source>
        <dbReference type="Proteomes" id="UP000050934"/>
    </source>
</evidence>
<dbReference type="GO" id="GO:0009401">
    <property type="term" value="P:phosphoenolpyruvate-dependent sugar phosphotransferase system"/>
    <property type="evidence" value="ECO:0007669"/>
    <property type="project" value="UniProtKB-KW"/>
</dbReference>
<comment type="function">
    <text evidence="8">The phosphoenolpyruvate-dependent sugar phosphotransferase system (sugar PTS), a major carbohydrate active transport system, catalyzes the phosphorylation of incoming sugar substrates concomitantly with their translocation across the cell membrane. The enzyme II UlaABC PTS system is involved in ascorbate transport.</text>
</comment>
<keyword evidence="13" id="KW-1185">Reference proteome</keyword>
<dbReference type="InterPro" id="IPR002178">
    <property type="entry name" value="PTS_EIIA_type-2_dom"/>
</dbReference>
<dbReference type="GO" id="GO:0016301">
    <property type="term" value="F:kinase activity"/>
    <property type="evidence" value="ECO:0007669"/>
    <property type="project" value="UniProtKB-KW"/>
</dbReference>
<dbReference type="PATRIC" id="fig|396268.3.peg.904"/>
<accession>A0A0R2IAH3</accession>
<evidence type="ECO:0000256" key="10">
    <source>
        <dbReference type="ARBA" id="ARBA00042072"/>
    </source>
</evidence>
<evidence type="ECO:0000256" key="5">
    <source>
        <dbReference type="ARBA" id="ARBA00022679"/>
    </source>
</evidence>
<reference evidence="12 13" key="1">
    <citation type="journal article" date="2015" name="Genome Announc.">
        <title>Expanding the biotechnology potential of lactobacilli through comparative genomics of 213 strains and associated genera.</title>
        <authorList>
            <person name="Sun Z."/>
            <person name="Harris H.M."/>
            <person name="McCann A."/>
            <person name="Guo C."/>
            <person name="Argimon S."/>
            <person name="Zhang W."/>
            <person name="Yang X."/>
            <person name="Jeffery I.B."/>
            <person name="Cooney J.C."/>
            <person name="Kagawa T.F."/>
            <person name="Liu W."/>
            <person name="Song Y."/>
            <person name="Salvetti E."/>
            <person name="Wrobel A."/>
            <person name="Rasinkangas P."/>
            <person name="Parkhill J."/>
            <person name="Rea M.C."/>
            <person name="O'Sullivan O."/>
            <person name="Ritari J."/>
            <person name="Douillard F.P."/>
            <person name="Paul Ross R."/>
            <person name="Yang R."/>
            <person name="Briner A.E."/>
            <person name="Felis G.E."/>
            <person name="de Vos W.M."/>
            <person name="Barrangou R."/>
            <person name="Klaenhammer T.R."/>
            <person name="Caufield P.W."/>
            <person name="Cui Y."/>
            <person name="Zhang H."/>
            <person name="O'Toole P.W."/>
        </authorList>
    </citation>
    <scope>NUCLEOTIDE SEQUENCE [LARGE SCALE GENOMIC DNA]</scope>
    <source>
        <strain evidence="12 13">DSM 17896</strain>
    </source>
</reference>
<evidence type="ECO:0000313" key="12">
    <source>
        <dbReference type="EMBL" id="KRN58445.1"/>
    </source>
</evidence>
<dbReference type="Pfam" id="PF00359">
    <property type="entry name" value="PTS_EIIA_2"/>
    <property type="match status" value="1"/>
</dbReference>
<evidence type="ECO:0000256" key="6">
    <source>
        <dbReference type="ARBA" id="ARBA00022683"/>
    </source>
</evidence>
<keyword evidence="7" id="KW-0418">Kinase</keyword>
<name>A0A0R2IAH3_9LACO</name>
<protein>
    <recommendedName>
        <fullName evidence="9">Ascorbate-specific PTS system EIIA component</fullName>
    </recommendedName>
    <alternativeName>
        <fullName evidence="10">Ascorbate-specific phosphotransferase enzyme IIA component</fullName>
    </alternativeName>
</protein>
<dbReference type="STRING" id="396268.IV45_GL000892"/>